<dbReference type="PANTHER" id="PTHR46018:SF7">
    <property type="entry name" value="RIBONUCLEASE Z"/>
    <property type="match status" value="1"/>
</dbReference>
<proteinExistence type="predicted"/>
<dbReference type="HOGENOM" id="CLU_823444_0_0_4"/>
<evidence type="ECO:0000259" key="1">
    <source>
        <dbReference type="Pfam" id="PF00753"/>
    </source>
</evidence>
<dbReference type="Pfam" id="PF00753">
    <property type="entry name" value="Lactamase_B"/>
    <property type="match status" value="1"/>
</dbReference>
<reference evidence="3 4" key="1">
    <citation type="journal article" date="2011" name="J. Bacteriol.">
        <title>Complete genome sequence of the type strain Cupriavidus necator N-1.</title>
        <authorList>
            <person name="Poehlein A."/>
            <person name="Kusian B."/>
            <person name="Friedrich B."/>
            <person name="Daniel R."/>
            <person name="Bowien B."/>
        </authorList>
    </citation>
    <scope>NUCLEOTIDE SEQUENCE [LARGE SCALE GENOMIC DNA]</scope>
    <source>
        <strain evidence="4">ATCC 43291 / DSM 13513 / CCUG 52238 / LMG 8453 / N-1</strain>
    </source>
</reference>
<dbReference type="EMBL" id="CP002878">
    <property type="protein sequence ID" value="AEI79906.1"/>
    <property type="molecule type" value="Genomic_DNA"/>
</dbReference>
<dbReference type="SUPFAM" id="SSF56281">
    <property type="entry name" value="Metallo-hydrolase/oxidoreductase"/>
    <property type="match status" value="1"/>
</dbReference>
<dbReference type="InterPro" id="IPR036866">
    <property type="entry name" value="RibonucZ/Hydroxyglut_hydro"/>
</dbReference>
<dbReference type="KEGG" id="cnc:CNE_2c09350"/>
<dbReference type="GO" id="GO:0042781">
    <property type="term" value="F:3'-tRNA processing endoribonuclease activity"/>
    <property type="evidence" value="ECO:0007669"/>
    <property type="project" value="TreeGrafter"/>
</dbReference>
<evidence type="ECO:0000313" key="4">
    <source>
        <dbReference type="Proteomes" id="UP000006798"/>
    </source>
</evidence>
<dbReference type="PANTHER" id="PTHR46018">
    <property type="entry name" value="ZINC PHOSPHODIESTERASE ELAC PROTEIN 1"/>
    <property type="match status" value="1"/>
</dbReference>
<dbReference type="NCBIfam" id="NF002558">
    <property type="entry name" value="PRK02126.1"/>
    <property type="match status" value="1"/>
</dbReference>
<evidence type="ECO:0000259" key="2">
    <source>
        <dbReference type="Pfam" id="PF12706"/>
    </source>
</evidence>
<organism evidence="3 4">
    <name type="scientific">Cupriavidus necator (strain ATCC 43291 / DSM 13513 / CCUG 52238 / LMG 8453 / N-1)</name>
    <name type="common">Ralstonia eutropha</name>
    <dbReference type="NCBI Taxonomy" id="1042878"/>
    <lineage>
        <taxon>Bacteria</taxon>
        <taxon>Pseudomonadati</taxon>
        <taxon>Pseudomonadota</taxon>
        <taxon>Betaproteobacteria</taxon>
        <taxon>Burkholderiales</taxon>
        <taxon>Burkholderiaceae</taxon>
        <taxon>Cupriavidus</taxon>
    </lineage>
</organism>
<dbReference type="InterPro" id="IPR001279">
    <property type="entry name" value="Metallo-B-lactamas"/>
</dbReference>
<name>F8GT68_CUPNN</name>
<dbReference type="Proteomes" id="UP000006798">
    <property type="component" value="Chromosome 2"/>
</dbReference>
<dbReference type="Pfam" id="PF12706">
    <property type="entry name" value="Lactamase_B_2"/>
    <property type="match status" value="1"/>
</dbReference>
<dbReference type="Gene3D" id="3.60.15.10">
    <property type="entry name" value="Ribonuclease Z/Hydroxyacylglutathione hydrolase-like"/>
    <property type="match status" value="1"/>
</dbReference>
<accession>F8GT68</accession>
<protein>
    <submittedName>
        <fullName evidence="3">Metal-dependent hydrolase beta-lactamase superfamily</fullName>
    </submittedName>
</protein>
<keyword evidence="3" id="KW-0378">Hydrolase</keyword>
<dbReference type="AlphaFoldDB" id="F8GT68"/>
<feature type="domain" description="Metallo-beta-lactamase" evidence="1">
    <location>
        <begin position="31"/>
        <end position="84"/>
    </location>
</feature>
<feature type="domain" description="Metallo-beta-lactamase" evidence="2">
    <location>
        <begin position="242"/>
        <end position="329"/>
    </location>
</feature>
<evidence type="ECO:0000313" key="3">
    <source>
        <dbReference type="EMBL" id="AEI79906.1"/>
    </source>
</evidence>
<gene>
    <name evidence="3" type="ordered locus">CNE_2c09350</name>
</gene>
<sequence>MRLCLSLVPVAPRLIMRPLLEARLVNDAFGDPGLFVDFLDERRALLFDLGDIARLMPRELMRLSHVFVTHAHMDHFSGFDKLLRVLLGRKPRIVLVGGPGFLAQVEHKLLAYTWNVVHRYATELVIEVAELGLDRQVRRACFSSRHGFAREAEARAARTGDIVHDEATFRVRACFVDHGTPCLAYLVEEKARLGVNKERLAASGLTTGAWLRELKHAVLTGAADDAPILVQWRDRLGDHASARTVGELSRLILDAEPGRRIGYVTDLRYTSENVQALSQLMQGIDQLFIESVFLDVDRAHGLRKNHLTAAQAGLIARSIGARAVTPFHFSPRYQGRADELAAEVRDAWATESFAEQVPPAV</sequence>